<organism evidence="2 3">
    <name type="scientific">Faecalibacterium cf. prausnitzii KLE1255</name>
    <dbReference type="NCBI Taxonomy" id="748224"/>
    <lineage>
        <taxon>Bacteria</taxon>
        <taxon>Bacillati</taxon>
        <taxon>Bacillota</taxon>
        <taxon>Clostridia</taxon>
        <taxon>Eubacteriales</taxon>
        <taxon>Oscillospiraceae</taxon>
        <taxon>Faecalibacterium</taxon>
    </lineage>
</organism>
<dbReference type="HOGENOM" id="CLU_3310027_0_0_9"/>
<dbReference type="AlphaFoldDB" id="E2ZM10"/>
<name>E2ZM10_9FIRM</name>
<dbReference type="BioCyc" id="FCF748224-HMP:GTSS-1905-MONOMER"/>
<proteinExistence type="predicted"/>
<comment type="caution">
    <text evidence="2">The sequence shown here is derived from an EMBL/GenBank/DDBJ whole genome shotgun (WGS) entry which is preliminary data.</text>
</comment>
<reference evidence="2 3" key="1">
    <citation type="submission" date="2010-08" db="EMBL/GenBank/DDBJ databases">
        <authorList>
            <person name="Weinstock G."/>
            <person name="Sodergren E."/>
            <person name="Clifton S."/>
            <person name="Fulton L."/>
            <person name="Fulton B."/>
            <person name="Courtney L."/>
            <person name="Fronick C."/>
            <person name="Harrison M."/>
            <person name="Strong C."/>
            <person name="Farmer C."/>
            <person name="Delahaunty K."/>
            <person name="Markovic C."/>
            <person name="Hall O."/>
            <person name="Minx P."/>
            <person name="Tomlinson C."/>
            <person name="Mitreva M."/>
            <person name="Hou S."/>
            <person name="Chen J."/>
            <person name="Wollam A."/>
            <person name="Pepin K.H."/>
            <person name="Johnson M."/>
            <person name="Bhonagiri V."/>
            <person name="Zhang X."/>
            <person name="Suruliraj S."/>
            <person name="Warren W."/>
            <person name="Chinwalla A."/>
            <person name="Mardis E.R."/>
            <person name="Wilson R.K."/>
        </authorList>
    </citation>
    <scope>NUCLEOTIDE SEQUENCE [LARGE SCALE GENOMIC DNA]</scope>
    <source>
        <strain evidence="2 3">KLE1255</strain>
    </source>
</reference>
<gene>
    <name evidence="2" type="ORF">HMPREF9436_02721</name>
</gene>
<evidence type="ECO:0000256" key="1">
    <source>
        <dbReference type="SAM" id="MobiDB-lite"/>
    </source>
</evidence>
<protein>
    <submittedName>
        <fullName evidence="2">Uncharacterized protein</fullName>
    </submittedName>
</protein>
<sequence>MRVYASLSHLSRGEMSKDGTPQVPPFELSPLRVDVARGQ</sequence>
<dbReference type="STRING" id="748224.HMPREF9436_02721"/>
<evidence type="ECO:0000313" key="3">
    <source>
        <dbReference type="Proteomes" id="UP000006028"/>
    </source>
</evidence>
<evidence type="ECO:0000313" key="2">
    <source>
        <dbReference type="EMBL" id="EFQ05776.1"/>
    </source>
</evidence>
<dbReference type="EMBL" id="AECU01000201">
    <property type="protein sequence ID" value="EFQ05776.1"/>
    <property type="molecule type" value="Genomic_DNA"/>
</dbReference>
<dbReference type="Proteomes" id="UP000006028">
    <property type="component" value="Unassembled WGS sequence"/>
</dbReference>
<feature type="region of interest" description="Disordered" evidence="1">
    <location>
        <begin position="1"/>
        <end position="27"/>
    </location>
</feature>
<accession>E2ZM10</accession>